<dbReference type="PANTHER" id="PTHR43318">
    <property type="entry name" value="UDP-N-ACETYLGLUCOSAMINE 4,6-DEHYDRATASE"/>
    <property type="match status" value="1"/>
</dbReference>
<evidence type="ECO:0000259" key="2">
    <source>
        <dbReference type="Pfam" id="PF02719"/>
    </source>
</evidence>
<dbReference type="OrthoDB" id="9803111at2"/>
<dbReference type="InterPro" id="IPR051203">
    <property type="entry name" value="Polysaccharide_Synthase-Rel"/>
</dbReference>
<dbReference type="Gene3D" id="3.40.50.720">
    <property type="entry name" value="NAD(P)-binding Rossmann-like Domain"/>
    <property type="match status" value="1"/>
</dbReference>
<accession>A0A1M6GR11</accession>
<dbReference type="InterPro" id="IPR036291">
    <property type="entry name" value="NAD(P)-bd_dom_sf"/>
</dbReference>
<evidence type="ECO:0000313" key="3">
    <source>
        <dbReference type="EMBL" id="SHJ12407.1"/>
    </source>
</evidence>
<dbReference type="eggNOG" id="COG1086">
    <property type="taxonomic scope" value="Bacteria"/>
</dbReference>
<feature type="domain" description="Polysaccharide biosynthesis protein CapD-like" evidence="2">
    <location>
        <begin position="39"/>
        <end position="320"/>
    </location>
</feature>
<dbReference type="STRING" id="1178825.SAMN05216261_2862"/>
<dbReference type="RefSeq" id="WP_019388641.1">
    <property type="nucleotide sequence ID" value="NZ_ALIH01000016.1"/>
</dbReference>
<organism evidence="3 4">
    <name type="scientific">Algibacter luteus</name>
    <dbReference type="NCBI Taxonomy" id="1178825"/>
    <lineage>
        <taxon>Bacteria</taxon>
        <taxon>Pseudomonadati</taxon>
        <taxon>Bacteroidota</taxon>
        <taxon>Flavobacteriia</taxon>
        <taxon>Flavobacteriales</taxon>
        <taxon>Flavobacteriaceae</taxon>
        <taxon>Algibacter</taxon>
    </lineage>
</organism>
<dbReference type="InterPro" id="IPR003869">
    <property type="entry name" value="Polysac_CapD-like"/>
</dbReference>
<dbReference type="CDD" id="cd05237">
    <property type="entry name" value="UDP_invert_4-6DH_SDR_e"/>
    <property type="match status" value="1"/>
</dbReference>
<dbReference type="Pfam" id="PF02719">
    <property type="entry name" value="Polysacc_synt_2"/>
    <property type="match status" value="1"/>
</dbReference>
<dbReference type="SUPFAM" id="SSF51735">
    <property type="entry name" value="NAD(P)-binding Rossmann-fold domains"/>
    <property type="match status" value="1"/>
</dbReference>
<proteinExistence type="inferred from homology"/>
<protein>
    <submittedName>
        <fullName evidence="3">Polysaccharide biosynthesis protein</fullName>
    </submittedName>
</protein>
<reference evidence="3 4" key="1">
    <citation type="submission" date="2016-11" db="EMBL/GenBank/DDBJ databases">
        <authorList>
            <person name="Jaros S."/>
            <person name="Januszkiewicz K."/>
            <person name="Wedrychowicz H."/>
        </authorList>
    </citation>
    <scope>NUCLEOTIDE SEQUENCE [LARGE SCALE GENOMIC DNA]</scope>
    <source>
        <strain evidence="3 4">CGMCC 1.12213</strain>
    </source>
</reference>
<comment type="similarity">
    <text evidence="1">Belongs to the polysaccharide synthase family.</text>
</comment>
<name>A0A1M6GR11_9FLAO</name>
<keyword evidence="4" id="KW-1185">Reference proteome</keyword>
<dbReference type="EMBL" id="FQYK01000009">
    <property type="protein sequence ID" value="SHJ12407.1"/>
    <property type="molecule type" value="Genomic_DNA"/>
</dbReference>
<evidence type="ECO:0000256" key="1">
    <source>
        <dbReference type="ARBA" id="ARBA00007430"/>
    </source>
</evidence>
<sequence>MNKEMANYIDKLLYDSDLFPDKTKQYSNSSSYDFTNETIIITGAAGSIGSGLSKQLIHCKFKKLILIDNAESPLYELIKSLEFKDTSKVEFILIDITNQNSITQVFKKYKPTLIFHTAAYKHVPLMESNPIKAIELNIFGTKLLADLSCEFKVKKFLFISTDKAVNPISIMGLTKRIAENYLNLLNSKTNTVFVSTRFGNILGSNGSIVPLIKKQIELGLPITLTDINVTRYFICKQKACNLILKLATLEKFDYNLYTFNMGNPVKISDLIERMYLICNSEAKTRELKIIGLRPGEKLHEAIISIDEELFKTVNPEILGVKQKKTIQPKNINFSELQNMTNEMTSKEVKKILKKFI</sequence>
<dbReference type="Proteomes" id="UP000184396">
    <property type="component" value="Unassembled WGS sequence"/>
</dbReference>
<gene>
    <name evidence="3" type="ORF">SAMN05216261_2862</name>
</gene>
<dbReference type="AlphaFoldDB" id="A0A1M6GR11"/>
<evidence type="ECO:0000313" key="4">
    <source>
        <dbReference type="Proteomes" id="UP000184396"/>
    </source>
</evidence>
<dbReference type="PANTHER" id="PTHR43318:SF1">
    <property type="entry name" value="POLYSACCHARIDE BIOSYNTHESIS PROTEIN EPSC-RELATED"/>
    <property type="match status" value="1"/>
</dbReference>